<dbReference type="AlphaFoldDB" id="A0A668A115"/>
<dbReference type="GeneID" id="115376664"/>
<protein>
    <recommendedName>
        <fullName evidence="3">Intraflagellar transport protein 46 homolog</fullName>
    </recommendedName>
</protein>
<dbReference type="InParanoid" id="A0A668A115"/>
<evidence type="ECO:0000313" key="9">
    <source>
        <dbReference type="Ensembl" id="ENSMMDP00005041524.1"/>
    </source>
</evidence>
<dbReference type="GO" id="GO:0060041">
    <property type="term" value="P:retina development in camera-type eye"/>
    <property type="evidence" value="ECO:0007669"/>
    <property type="project" value="Ensembl"/>
</dbReference>
<evidence type="ECO:0000256" key="7">
    <source>
        <dbReference type="ARBA" id="ARBA00023273"/>
    </source>
</evidence>
<evidence type="ECO:0000256" key="8">
    <source>
        <dbReference type="SAM" id="MobiDB-lite"/>
    </source>
</evidence>
<dbReference type="Pfam" id="PF12317">
    <property type="entry name" value="IFT46_B_C"/>
    <property type="match status" value="1"/>
</dbReference>
<reference evidence="9" key="3">
    <citation type="submission" date="2025-09" db="UniProtKB">
        <authorList>
            <consortium name="Ensembl"/>
        </authorList>
    </citation>
    <scope>IDENTIFICATION</scope>
</reference>
<evidence type="ECO:0000256" key="6">
    <source>
        <dbReference type="ARBA" id="ARBA00023212"/>
    </source>
</evidence>
<reference evidence="9" key="2">
    <citation type="submission" date="2025-08" db="UniProtKB">
        <authorList>
            <consortium name="Ensembl"/>
        </authorList>
    </citation>
    <scope>IDENTIFICATION</scope>
</reference>
<organism evidence="9 10">
    <name type="scientific">Myripristis murdjan</name>
    <name type="common">pinecone soldierfish</name>
    <dbReference type="NCBI Taxonomy" id="586833"/>
    <lineage>
        <taxon>Eukaryota</taxon>
        <taxon>Metazoa</taxon>
        <taxon>Chordata</taxon>
        <taxon>Craniata</taxon>
        <taxon>Vertebrata</taxon>
        <taxon>Euteleostomi</taxon>
        <taxon>Actinopterygii</taxon>
        <taxon>Neopterygii</taxon>
        <taxon>Teleostei</taxon>
        <taxon>Neoteleostei</taxon>
        <taxon>Acanthomorphata</taxon>
        <taxon>Holocentriformes</taxon>
        <taxon>Holocentridae</taxon>
        <taxon>Myripristis</taxon>
    </lineage>
</organism>
<evidence type="ECO:0000256" key="5">
    <source>
        <dbReference type="ARBA" id="ARBA00023069"/>
    </source>
</evidence>
<dbReference type="GO" id="GO:0048264">
    <property type="term" value="P:determination of ventral identity"/>
    <property type="evidence" value="ECO:0007669"/>
    <property type="project" value="Ensembl"/>
</dbReference>
<proteinExistence type="inferred from homology"/>
<evidence type="ECO:0000256" key="3">
    <source>
        <dbReference type="ARBA" id="ARBA00017206"/>
    </source>
</evidence>
<dbReference type="PANTHER" id="PTHR13376">
    <property type="entry name" value="INTRAFLAGELLAR TRANSPORT PROTEIN 46 HOMOLOG"/>
    <property type="match status" value="1"/>
</dbReference>
<keyword evidence="7" id="KW-0966">Cell projection</keyword>
<keyword evidence="10" id="KW-1185">Reference proteome</keyword>
<dbReference type="Ensembl" id="ENSMMDT00005042370.1">
    <property type="protein sequence ID" value="ENSMMDP00005041524.1"/>
    <property type="gene ID" value="ENSMMDG00005019177.1"/>
</dbReference>
<comment type="subcellular location">
    <subcellularLocation>
        <location evidence="1">Cytoplasm</location>
        <location evidence="1">Cytoskeleton</location>
        <location evidence="1">Cilium basal body</location>
    </subcellularLocation>
</comment>
<dbReference type="GO" id="GO:0030992">
    <property type="term" value="C:intraciliary transport particle B"/>
    <property type="evidence" value="ECO:0007669"/>
    <property type="project" value="TreeGrafter"/>
</dbReference>
<dbReference type="InterPro" id="IPR022088">
    <property type="entry name" value="Intraflagellar_transp_cmplxB"/>
</dbReference>
<evidence type="ECO:0000256" key="2">
    <source>
        <dbReference type="ARBA" id="ARBA00007700"/>
    </source>
</evidence>
<dbReference type="Proteomes" id="UP000472263">
    <property type="component" value="Chromosome 18"/>
</dbReference>
<feature type="compositionally biased region" description="Acidic residues" evidence="8">
    <location>
        <begin position="83"/>
        <end position="110"/>
    </location>
</feature>
<evidence type="ECO:0000313" key="10">
    <source>
        <dbReference type="Proteomes" id="UP000472263"/>
    </source>
</evidence>
<comment type="similarity">
    <text evidence="2">Belongs to the IFT46 family.</text>
</comment>
<dbReference type="GO" id="GO:0042073">
    <property type="term" value="P:intraciliary transport"/>
    <property type="evidence" value="ECO:0007669"/>
    <property type="project" value="InterPro"/>
</dbReference>
<keyword evidence="6" id="KW-0206">Cytoskeleton</keyword>
<evidence type="ECO:0000256" key="1">
    <source>
        <dbReference type="ARBA" id="ARBA00004120"/>
    </source>
</evidence>
<reference evidence="9" key="1">
    <citation type="submission" date="2019-06" db="EMBL/GenBank/DDBJ databases">
        <authorList>
            <consortium name="Wellcome Sanger Institute Data Sharing"/>
        </authorList>
    </citation>
    <scope>NUCLEOTIDE SEQUENCE [LARGE SCALE GENOMIC DNA]</scope>
</reference>
<dbReference type="GO" id="GO:0060271">
    <property type="term" value="P:cilium assembly"/>
    <property type="evidence" value="ECO:0007669"/>
    <property type="project" value="Ensembl"/>
</dbReference>
<accession>A0A668A115</accession>
<dbReference type="GeneTree" id="ENSGT00390000005544"/>
<dbReference type="GO" id="GO:0036064">
    <property type="term" value="C:ciliary basal body"/>
    <property type="evidence" value="ECO:0007669"/>
    <property type="project" value="Ensembl"/>
</dbReference>
<feature type="region of interest" description="Disordered" evidence="8">
    <location>
        <begin position="1"/>
        <end position="124"/>
    </location>
</feature>
<gene>
    <name evidence="9" type="primary">IFT46</name>
    <name evidence="9" type="synonym">ift46</name>
</gene>
<name>A0A668A115_9TELE</name>
<keyword evidence="4" id="KW-0963">Cytoplasm</keyword>
<keyword evidence="5" id="KW-0969">Cilium</keyword>
<dbReference type="FunCoup" id="A0A668A115">
    <property type="interactions" value="1193"/>
</dbReference>
<dbReference type="GO" id="GO:0048793">
    <property type="term" value="P:pronephros development"/>
    <property type="evidence" value="ECO:0007669"/>
    <property type="project" value="Ensembl"/>
</dbReference>
<dbReference type="RefSeq" id="XP_029932261.1">
    <property type="nucleotide sequence ID" value="XM_030076401.1"/>
</dbReference>
<dbReference type="GO" id="GO:0031514">
    <property type="term" value="C:motile cilium"/>
    <property type="evidence" value="ECO:0007669"/>
    <property type="project" value="TreeGrafter"/>
</dbReference>
<evidence type="ECO:0000256" key="4">
    <source>
        <dbReference type="ARBA" id="ARBA00022490"/>
    </source>
</evidence>
<sequence length="333" mass="37292">MERPDTRLLTDQPYDESLELHDSEEVVTPTPTHTQLQSKSRQRSRKGRGQMAANSSSDEFEEEKAVSHRAKEPISGQPGLNANEEEEEEEDDDEEEEDSDEEESDDDEEAGAAPKGAYDPADYENLPVTTEIKELFQYITRYTPQPVELEHKLKPFIPDFIPAVGDIDAFLKVPRPDGKTDDLGLVVLDEPCVKQSDPTVLSLWLSEESKQHNATELKKVTSVASPHRNPRAVEGWVESISALHRSKPAASVLYGRPMPDIDSLMQEWPCELEELLGAARPPPAALACSLAQYAELLCALLDIPVYCSRIHSLHLLFSLYLEFCGSAHFKRRA</sequence>
<dbReference type="OrthoDB" id="2119217at2759"/>
<feature type="compositionally biased region" description="Basic and acidic residues" evidence="8">
    <location>
        <begin position="63"/>
        <end position="72"/>
    </location>
</feature>
<dbReference type="PANTHER" id="PTHR13376:SF0">
    <property type="entry name" value="INTRAFLAGELLAR TRANSPORT PROTEIN 46 HOMOLOG"/>
    <property type="match status" value="1"/>
</dbReference>
<dbReference type="CTD" id="56912"/>